<feature type="domain" description="EGF-like" evidence="6">
    <location>
        <begin position="1"/>
        <end position="14"/>
    </location>
</feature>
<dbReference type="PROSITE" id="PS00022">
    <property type="entry name" value="EGF_1"/>
    <property type="match status" value="4"/>
</dbReference>
<reference evidence="7" key="1">
    <citation type="submission" date="2025-08" db="UniProtKB">
        <authorList>
            <consortium name="Ensembl"/>
        </authorList>
    </citation>
    <scope>IDENTIFICATION</scope>
</reference>
<keyword evidence="1 5" id="KW-0245">EGF-like domain</keyword>
<dbReference type="FunFam" id="2.10.25.10:FF:000001">
    <property type="entry name" value="Tenascin C"/>
    <property type="match status" value="1"/>
</dbReference>
<dbReference type="GO" id="GO:0050839">
    <property type="term" value="F:cell adhesion molecule binding"/>
    <property type="evidence" value="ECO:0007669"/>
    <property type="project" value="TreeGrafter"/>
</dbReference>
<feature type="domain" description="EGF-like" evidence="6">
    <location>
        <begin position="50"/>
        <end position="83"/>
    </location>
</feature>
<dbReference type="Gene3D" id="2.10.25.10">
    <property type="entry name" value="Laminin"/>
    <property type="match status" value="4"/>
</dbReference>
<organism evidence="7 8">
    <name type="scientific">Poecilia mexicana</name>
    <dbReference type="NCBI Taxonomy" id="48701"/>
    <lineage>
        <taxon>Eukaryota</taxon>
        <taxon>Metazoa</taxon>
        <taxon>Chordata</taxon>
        <taxon>Craniata</taxon>
        <taxon>Vertebrata</taxon>
        <taxon>Euteleostomi</taxon>
        <taxon>Actinopterygii</taxon>
        <taxon>Neopterygii</taxon>
        <taxon>Teleostei</taxon>
        <taxon>Neoteleostei</taxon>
        <taxon>Acanthomorphata</taxon>
        <taxon>Ovalentaria</taxon>
        <taxon>Atherinomorphae</taxon>
        <taxon>Cyprinodontiformes</taxon>
        <taxon>Poeciliidae</taxon>
        <taxon>Poeciliinae</taxon>
        <taxon>Poecilia</taxon>
    </lineage>
</organism>
<dbReference type="Ensembl" id="ENSPMET00000026736.1">
    <property type="protein sequence ID" value="ENSPMEP00000017791.1"/>
    <property type="gene ID" value="ENSPMEG00000020704.1"/>
</dbReference>
<reference evidence="7" key="2">
    <citation type="submission" date="2025-09" db="UniProtKB">
        <authorList>
            <consortium name="Ensembl"/>
        </authorList>
    </citation>
    <scope>IDENTIFICATION</scope>
</reference>
<dbReference type="PANTHER" id="PTHR11219">
    <property type="entry name" value="TENEURIN AND N-ACETYLGLUCOSAMINE-1-PHOSPHODIESTER ALPHA-N-ACETYLGLUCOSAMINIDASE"/>
    <property type="match status" value="1"/>
</dbReference>
<evidence type="ECO:0000313" key="8">
    <source>
        <dbReference type="Proteomes" id="UP000261480"/>
    </source>
</evidence>
<keyword evidence="2" id="KW-0677">Repeat</keyword>
<dbReference type="GO" id="GO:0042803">
    <property type="term" value="F:protein homodimerization activity"/>
    <property type="evidence" value="ECO:0007669"/>
    <property type="project" value="TreeGrafter"/>
</dbReference>
<evidence type="ECO:0000256" key="4">
    <source>
        <dbReference type="ARBA" id="ARBA00023180"/>
    </source>
</evidence>
<proteinExistence type="predicted"/>
<evidence type="ECO:0000256" key="5">
    <source>
        <dbReference type="PROSITE-ProRule" id="PRU00076"/>
    </source>
</evidence>
<keyword evidence="8" id="KW-1185">Reference proteome</keyword>
<dbReference type="AlphaFoldDB" id="A0A3B3XRZ1"/>
<evidence type="ECO:0000313" key="7">
    <source>
        <dbReference type="Ensembl" id="ENSPMEP00000017791.1"/>
    </source>
</evidence>
<dbReference type="InterPro" id="IPR000742">
    <property type="entry name" value="EGF"/>
</dbReference>
<feature type="domain" description="EGF-like" evidence="6">
    <location>
        <begin position="114"/>
        <end position="145"/>
    </location>
</feature>
<feature type="disulfide bond" evidence="5">
    <location>
        <begin position="73"/>
        <end position="82"/>
    </location>
</feature>
<evidence type="ECO:0000259" key="6">
    <source>
        <dbReference type="PROSITE" id="PS50026"/>
    </source>
</evidence>
<evidence type="ECO:0000256" key="2">
    <source>
        <dbReference type="ARBA" id="ARBA00022737"/>
    </source>
</evidence>
<dbReference type="SUPFAM" id="SSF57196">
    <property type="entry name" value="EGF/Laminin"/>
    <property type="match status" value="3"/>
</dbReference>
<feature type="disulfide bond" evidence="5">
    <location>
        <begin position="135"/>
        <end position="144"/>
    </location>
</feature>
<keyword evidence="3 5" id="KW-1015">Disulfide bond</keyword>
<protein>
    <recommendedName>
        <fullName evidence="6">EGF-like domain-containing protein</fullName>
    </recommendedName>
</protein>
<dbReference type="PROSITE" id="PS01186">
    <property type="entry name" value="EGF_2"/>
    <property type="match status" value="3"/>
</dbReference>
<dbReference type="GO" id="GO:0048666">
    <property type="term" value="P:neuron development"/>
    <property type="evidence" value="ECO:0007669"/>
    <property type="project" value="TreeGrafter"/>
</dbReference>
<dbReference type="Pfam" id="PF25024">
    <property type="entry name" value="EGF_TEN"/>
    <property type="match status" value="1"/>
</dbReference>
<dbReference type="PROSITE" id="PS50026">
    <property type="entry name" value="EGF_3"/>
    <property type="match status" value="3"/>
</dbReference>
<dbReference type="Proteomes" id="UP000261480">
    <property type="component" value="Unplaced"/>
</dbReference>
<evidence type="ECO:0000256" key="3">
    <source>
        <dbReference type="ARBA" id="ARBA00023157"/>
    </source>
</evidence>
<dbReference type="SMART" id="SM00181">
    <property type="entry name" value="EGF"/>
    <property type="match status" value="4"/>
</dbReference>
<dbReference type="GO" id="GO:0007157">
    <property type="term" value="P:heterophilic cell-cell adhesion via plasma membrane cell adhesion molecules"/>
    <property type="evidence" value="ECO:0007669"/>
    <property type="project" value="TreeGrafter"/>
</dbReference>
<feature type="disulfide bond" evidence="5">
    <location>
        <begin position="118"/>
        <end position="128"/>
    </location>
</feature>
<dbReference type="FunFam" id="2.10.25.10:FF:000016">
    <property type="entry name" value="Teneurin transmembrane protein 2"/>
    <property type="match status" value="1"/>
</dbReference>
<dbReference type="PANTHER" id="PTHR11219:SF7">
    <property type="entry name" value="TENEURIN-1"/>
    <property type="match status" value="1"/>
</dbReference>
<evidence type="ECO:0000256" key="1">
    <source>
        <dbReference type="ARBA" id="ARBA00022536"/>
    </source>
</evidence>
<keyword evidence="4" id="KW-0325">Glycoprotein</keyword>
<dbReference type="InterPro" id="IPR051216">
    <property type="entry name" value="Teneurin"/>
</dbReference>
<dbReference type="GO" id="GO:0043005">
    <property type="term" value="C:neuron projection"/>
    <property type="evidence" value="ECO:0007669"/>
    <property type="project" value="TreeGrafter"/>
</dbReference>
<feature type="disulfide bond" evidence="5">
    <location>
        <begin position="4"/>
        <end position="13"/>
    </location>
</feature>
<name>A0A3B3XRZ1_9TELE</name>
<dbReference type="FunFam" id="2.10.25.10:FF:000021">
    <property type="entry name" value="Teneurin transmembrane protein 2"/>
    <property type="match status" value="2"/>
</dbReference>
<comment type="caution">
    <text evidence="5">Lacks conserved residue(s) required for the propagation of feature annotation.</text>
</comment>
<sequence length="200" mass="21763">MCVCLPGWKGAECNVEEVDCADPQCSGHGVCVRGECVCSAGWAGVSCDDPLPACQEQCSGHGTYLPESDTCACQPNWTGPDCYTELCPVPCGSHGVCSEGQCQCEEGWIGAACDQRACHPRCEEHGQCHDGTCICQPGWEGEHCNIGEPRLSLGLSSLRFDWWRLTRKGVRQLGSCLCFFYIISHVSLHSYSRSGCRCER</sequence>
<accession>A0A3B3XRZ1</accession>
<dbReference type="GO" id="GO:0046982">
    <property type="term" value="F:protein heterodimerization activity"/>
    <property type="evidence" value="ECO:0007669"/>
    <property type="project" value="TreeGrafter"/>
</dbReference>